<name>Q2H0E8_CHAGB</name>
<evidence type="ECO:0000256" key="1">
    <source>
        <dbReference type="ARBA" id="ARBA00012513"/>
    </source>
</evidence>
<dbReference type="AlphaFoldDB" id="Q2H0E8"/>
<dbReference type="RefSeq" id="XP_001223962.1">
    <property type="nucleotide sequence ID" value="XM_001223961.1"/>
</dbReference>
<dbReference type="InterPro" id="IPR008266">
    <property type="entry name" value="Tyr_kinase_AS"/>
</dbReference>
<dbReference type="InParanoid" id="Q2H0E8"/>
<dbReference type="OrthoDB" id="4570054at2759"/>
<comment type="catalytic activity">
    <reaction evidence="2">
        <text>L-threonyl-[protein] + ATP = O-phospho-L-threonyl-[protein] + ADP + H(+)</text>
        <dbReference type="Rhea" id="RHEA:46608"/>
        <dbReference type="Rhea" id="RHEA-COMP:11060"/>
        <dbReference type="Rhea" id="RHEA-COMP:11605"/>
        <dbReference type="ChEBI" id="CHEBI:15378"/>
        <dbReference type="ChEBI" id="CHEBI:30013"/>
        <dbReference type="ChEBI" id="CHEBI:30616"/>
        <dbReference type="ChEBI" id="CHEBI:61977"/>
        <dbReference type="ChEBI" id="CHEBI:456216"/>
        <dbReference type="EC" id="2.7.11.1"/>
    </reaction>
</comment>
<gene>
    <name evidence="4" type="ORF">CHGG_04748</name>
</gene>
<accession>Q2H0E8</accession>
<organism evidence="4 5">
    <name type="scientific">Chaetomium globosum (strain ATCC 6205 / CBS 148.51 / DSM 1962 / NBRC 6347 / NRRL 1970)</name>
    <name type="common">Soil fungus</name>
    <dbReference type="NCBI Taxonomy" id="306901"/>
    <lineage>
        <taxon>Eukaryota</taxon>
        <taxon>Fungi</taxon>
        <taxon>Dikarya</taxon>
        <taxon>Ascomycota</taxon>
        <taxon>Pezizomycotina</taxon>
        <taxon>Sordariomycetes</taxon>
        <taxon>Sordariomycetidae</taxon>
        <taxon>Sordariales</taxon>
        <taxon>Chaetomiaceae</taxon>
        <taxon>Chaetomium</taxon>
    </lineage>
</organism>
<dbReference type="Proteomes" id="UP000001056">
    <property type="component" value="Unassembled WGS sequence"/>
</dbReference>
<dbReference type="eggNOG" id="ENOG502RN9C">
    <property type="taxonomic scope" value="Eukaryota"/>
</dbReference>
<dbReference type="EMBL" id="CH408032">
    <property type="protein sequence ID" value="EAQ88129.1"/>
    <property type="molecule type" value="Genomic_DNA"/>
</dbReference>
<reference evidence="5" key="1">
    <citation type="journal article" date="2015" name="Genome Announc.">
        <title>Draft genome sequence of the cellulolytic fungus Chaetomium globosum.</title>
        <authorList>
            <person name="Cuomo C.A."/>
            <person name="Untereiner W.A."/>
            <person name="Ma L.-J."/>
            <person name="Grabherr M."/>
            <person name="Birren B.W."/>
        </authorList>
    </citation>
    <scope>NUCLEOTIDE SEQUENCE [LARGE SCALE GENOMIC DNA]</scope>
    <source>
        <strain evidence="5">ATCC 6205 / CBS 148.51 / DSM 1962 / NBRC 6347 / NRRL 1970</strain>
    </source>
</reference>
<dbReference type="OMA" id="EVPHEKQ"/>
<evidence type="ECO:0000256" key="2">
    <source>
        <dbReference type="ARBA" id="ARBA00047899"/>
    </source>
</evidence>
<proteinExistence type="predicted"/>
<evidence type="ECO:0000256" key="3">
    <source>
        <dbReference type="ARBA" id="ARBA00048679"/>
    </source>
</evidence>
<dbReference type="PROSITE" id="PS00109">
    <property type="entry name" value="PROTEIN_KINASE_TYR"/>
    <property type="match status" value="1"/>
</dbReference>
<dbReference type="Gene3D" id="1.10.510.10">
    <property type="entry name" value="Transferase(Phosphotransferase) domain 1"/>
    <property type="match status" value="1"/>
</dbReference>
<evidence type="ECO:0000313" key="4">
    <source>
        <dbReference type="EMBL" id="EAQ88129.1"/>
    </source>
</evidence>
<dbReference type="GO" id="GO:0004674">
    <property type="term" value="F:protein serine/threonine kinase activity"/>
    <property type="evidence" value="ECO:0007669"/>
    <property type="project" value="UniProtKB-EC"/>
</dbReference>
<dbReference type="SUPFAM" id="SSF56112">
    <property type="entry name" value="Protein kinase-like (PK-like)"/>
    <property type="match status" value="1"/>
</dbReference>
<protein>
    <recommendedName>
        <fullName evidence="1">non-specific serine/threonine protein kinase</fullName>
        <ecNumber evidence="1">2.7.11.1</ecNumber>
    </recommendedName>
</protein>
<dbReference type="HOGENOM" id="CLU_037663_0_0_1"/>
<dbReference type="GeneID" id="4392258"/>
<evidence type="ECO:0000313" key="5">
    <source>
        <dbReference type="Proteomes" id="UP000001056"/>
    </source>
</evidence>
<keyword evidence="5" id="KW-1185">Reference proteome</keyword>
<dbReference type="EC" id="2.7.11.1" evidence="1"/>
<sequence>MFTVSIDLGLTIRCLHSHDFDQRRTFAVTYAPPTPVEDTETTEDICINKLRKHVNQLGDGVFGIRFSEPDGPFTLLTERKHDRTYAVNNYSLSALKLNFPVKTICLSNLTELDRLGHQVDLVSYQKSPSITGIAPQLLSVVDDLNYRYGMMHQDIAARNLVIDEHDNLRIFDFDHSIMIGEHYTPDRDDIKSVIFTLYEIITLDEGSREVPHEKQDAEAVLGMKWEKHPEVKLDADVEEFRNILDLWVRERKAKEFFKPTDTWVRWPWMPETPTVALPTLDRDGKLTGTKMQALAPY</sequence>
<comment type="catalytic activity">
    <reaction evidence="3">
        <text>L-seryl-[protein] + ATP = O-phospho-L-seryl-[protein] + ADP + H(+)</text>
        <dbReference type="Rhea" id="RHEA:17989"/>
        <dbReference type="Rhea" id="RHEA-COMP:9863"/>
        <dbReference type="Rhea" id="RHEA-COMP:11604"/>
        <dbReference type="ChEBI" id="CHEBI:15378"/>
        <dbReference type="ChEBI" id="CHEBI:29999"/>
        <dbReference type="ChEBI" id="CHEBI:30616"/>
        <dbReference type="ChEBI" id="CHEBI:83421"/>
        <dbReference type="ChEBI" id="CHEBI:456216"/>
        <dbReference type="EC" id="2.7.11.1"/>
    </reaction>
</comment>
<dbReference type="InterPro" id="IPR011009">
    <property type="entry name" value="Kinase-like_dom_sf"/>
</dbReference>
<dbReference type="VEuPathDB" id="FungiDB:CHGG_04748"/>